<evidence type="ECO:0000256" key="6">
    <source>
        <dbReference type="ARBA" id="ARBA00022927"/>
    </source>
</evidence>
<protein>
    <recommendedName>
        <fullName evidence="9">Importin N-terminal domain-containing protein</fullName>
    </recommendedName>
</protein>
<evidence type="ECO:0000256" key="8">
    <source>
        <dbReference type="PROSITE-ProRule" id="PRU00103"/>
    </source>
</evidence>
<dbReference type="Pfam" id="PF25574">
    <property type="entry name" value="TPR_IMB1"/>
    <property type="match status" value="1"/>
</dbReference>
<dbReference type="InterPro" id="IPR021133">
    <property type="entry name" value="HEAT_type_2"/>
</dbReference>
<gene>
    <name evidence="10" type="ORF">CVT26_006324</name>
</gene>
<evidence type="ECO:0000256" key="3">
    <source>
        <dbReference type="ARBA" id="ARBA00022448"/>
    </source>
</evidence>
<dbReference type="SMART" id="SM00913">
    <property type="entry name" value="IBN_N"/>
    <property type="match status" value="1"/>
</dbReference>
<comment type="subcellular location">
    <subcellularLocation>
        <location evidence="2">Cytoplasm</location>
    </subcellularLocation>
    <subcellularLocation>
        <location evidence="1">Nucleus</location>
    </subcellularLocation>
</comment>
<dbReference type="InterPro" id="IPR001494">
    <property type="entry name" value="Importin-beta_N"/>
</dbReference>
<dbReference type="InterPro" id="IPR057672">
    <property type="entry name" value="TPR_IPO4/5"/>
</dbReference>
<dbReference type="Pfam" id="PF03810">
    <property type="entry name" value="IBN_N"/>
    <property type="match status" value="1"/>
</dbReference>
<dbReference type="InterPro" id="IPR058584">
    <property type="entry name" value="IMB1_TNPO1-like_TPR"/>
</dbReference>
<evidence type="ECO:0000313" key="10">
    <source>
        <dbReference type="EMBL" id="PPQ96587.1"/>
    </source>
</evidence>
<dbReference type="Pfam" id="PF13513">
    <property type="entry name" value="HEAT_EZ"/>
    <property type="match status" value="1"/>
</dbReference>
<proteinExistence type="predicted"/>
<dbReference type="PROSITE" id="PS50077">
    <property type="entry name" value="HEAT_REPEAT"/>
    <property type="match status" value="1"/>
</dbReference>
<keyword evidence="6" id="KW-0653">Protein transport</keyword>
<dbReference type="InterPro" id="IPR040122">
    <property type="entry name" value="Importin_beta"/>
</dbReference>
<organism evidence="10 11">
    <name type="scientific">Gymnopilus dilepis</name>
    <dbReference type="NCBI Taxonomy" id="231916"/>
    <lineage>
        <taxon>Eukaryota</taxon>
        <taxon>Fungi</taxon>
        <taxon>Dikarya</taxon>
        <taxon>Basidiomycota</taxon>
        <taxon>Agaricomycotina</taxon>
        <taxon>Agaricomycetes</taxon>
        <taxon>Agaricomycetidae</taxon>
        <taxon>Agaricales</taxon>
        <taxon>Agaricineae</taxon>
        <taxon>Hymenogastraceae</taxon>
        <taxon>Gymnopilus</taxon>
    </lineage>
</organism>
<sequence length="1083" mass="118514">MDPNYVQSLHNLLLQTTSNDTGLVKAATAQLNHDYYKNPSCISALASILASSPENSVRQLAAVELRKRVSQNSGSLWTHLEQNEREEIKAKLPDLVLQEQNQLVRHAAARVIAAIASIEIAQGTWNQLLPFLQQTCVSPQVAHREVGSYILFTVLESIVEGFQSHLPHLFELFSRLLEDPESIEVRITTVRSLGVIAQYIDSDDKAELKAFQSLLPAMIRVIAQSVESGNETGARQLFDVLETLLILEVPILGKHIPELVQFLLQCGANRGFDNELRVLALNALNWTVQYKKSKIQNQNLAPAILEGLMPITAEEEPEDVDDEAPSRSALRIVDGLATNLPPGQVFPALWNIINQYFHSPDANLRRGAMLALGVAVEGCSEYMTPRMAEVWPIIQAGLNDSDPGVRKATCIGVSCLCEWLEEDCASKHAILVPAIMNLINDPATQKSACTALDALLEIMQDNIDQYLQLIMSRLAVLLESAPISVKSVVTGAIGSAAHASKARFLPYFQPTMTALSHFLGLTGEGEEVELRGITMDAIGTFAEAVGKDVFRPYFPELMSHAFQGLEMGSARLRECSFLFFGVMARVFGEEFAPYLDRVVPPLLQSCKQPEQGEDGLEVSVAEAASAFSSGSSPTNAIIGEEIDVNGNPSIEVEDIDLDKMMDVNSAIAVEKEIAADTIGTLFSATKMHFLPYVEPCTLELIALLPHYYEGIRKSATDSLLEIVRTFYDLTEHEDWIPGANAPNKLNNQVSELIDHALGPLLDMYETEDNKSVAASLCIGLSETINKIGPVFVSKNYDAICSIAMQILEQKAFCQQDPDQDEEEEAPEDSAEYDSVLISSAGDLVAALANALGADFSQAFNTFFPLISRYYKKNRSLSDRSAAIGCLAEIISGMKEAITPFTQQLFELFARALSDSENEVLSNAAFAIGLLVEYSNVDLSTHYLQILQALRPLFDVPPDAPAARLNAKDNAAGAVARLILRNSAALPLEQVLPVFISALPLKNDYLENRPVFRALFHLFKTNGAALYPFMDQLLPVFAHVLDPSLPDQVGDEIRAELIQLIGLINREEPGKIQAAGLGPFVPGA</sequence>
<evidence type="ECO:0000313" key="11">
    <source>
        <dbReference type="Proteomes" id="UP000284706"/>
    </source>
</evidence>
<keyword evidence="7" id="KW-0539">Nucleus</keyword>
<evidence type="ECO:0000256" key="4">
    <source>
        <dbReference type="ARBA" id="ARBA00022490"/>
    </source>
</evidence>
<evidence type="ECO:0000256" key="7">
    <source>
        <dbReference type="ARBA" id="ARBA00023242"/>
    </source>
</evidence>
<name>A0A409Y0R1_9AGAR</name>
<dbReference type="InterPro" id="IPR011989">
    <property type="entry name" value="ARM-like"/>
</dbReference>
<dbReference type="EMBL" id="NHYE01001350">
    <property type="protein sequence ID" value="PPQ96587.1"/>
    <property type="molecule type" value="Genomic_DNA"/>
</dbReference>
<keyword evidence="5" id="KW-0677">Repeat</keyword>
<keyword evidence="4" id="KW-0963">Cytoplasm</keyword>
<evidence type="ECO:0000259" key="9">
    <source>
        <dbReference type="PROSITE" id="PS50166"/>
    </source>
</evidence>
<feature type="domain" description="Importin N-terminal" evidence="9">
    <location>
        <begin position="27"/>
        <end position="98"/>
    </location>
</feature>
<dbReference type="PANTHER" id="PTHR10527">
    <property type="entry name" value="IMPORTIN BETA"/>
    <property type="match status" value="1"/>
</dbReference>
<dbReference type="GO" id="GO:0006606">
    <property type="term" value="P:protein import into nucleus"/>
    <property type="evidence" value="ECO:0007669"/>
    <property type="project" value="InterPro"/>
</dbReference>
<dbReference type="PROSITE" id="PS50166">
    <property type="entry name" value="IMPORTIN_B_NT"/>
    <property type="match status" value="1"/>
</dbReference>
<dbReference type="Pfam" id="PF25780">
    <property type="entry name" value="TPR_IPO5"/>
    <property type="match status" value="1"/>
</dbReference>
<dbReference type="AlphaFoldDB" id="A0A409Y0R1"/>
<dbReference type="GO" id="GO:0031267">
    <property type="term" value="F:small GTPase binding"/>
    <property type="evidence" value="ECO:0007669"/>
    <property type="project" value="InterPro"/>
</dbReference>
<accession>A0A409Y0R1</accession>
<feature type="repeat" description="HEAT" evidence="8">
    <location>
        <begin position="169"/>
        <end position="208"/>
    </location>
</feature>
<comment type="caution">
    <text evidence="10">The sequence shown here is derived from an EMBL/GenBank/DDBJ whole genome shotgun (WGS) entry which is preliminary data.</text>
</comment>
<dbReference type="Gene3D" id="1.25.10.10">
    <property type="entry name" value="Leucine-rich Repeat Variant"/>
    <property type="match status" value="1"/>
</dbReference>
<evidence type="ECO:0000256" key="1">
    <source>
        <dbReference type="ARBA" id="ARBA00004123"/>
    </source>
</evidence>
<evidence type="ECO:0000256" key="5">
    <source>
        <dbReference type="ARBA" id="ARBA00022737"/>
    </source>
</evidence>
<reference evidence="10 11" key="1">
    <citation type="journal article" date="2018" name="Evol. Lett.">
        <title>Horizontal gene cluster transfer increased hallucinogenic mushroom diversity.</title>
        <authorList>
            <person name="Reynolds H.T."/>
            <person name="Vijayakumar V."/>
            <person name="Gluck-Thaler E."/>
            <person name="Korotkin H.B."/>
            <person name="Matheny P.B."/>
            <person name="Slot J.C."/>
        </authorList>
    </citation>
    <scope>NUCLEOTIDE SEQUENCE [LARGE SCALE GENOMIC DNA]</scope>
    <source>
        <strain evidence="10 11">SRW20</strain>
    </source>
</reference>
<evidence type="ECO:0000256" key="2">
    <source>
        <dbReference type="ARBA" id="ARBA00004496"/>
    </source>
</evidence>
<dbReference type="GO" id="GO:0005737">
    <property type="term" value="C:cytoplasm"/>
    <property type="evidence" value="ECO:0007669"/>
    <property type="project" value="UniProtKB-SubCell"/>
</dbReference>
<keyword evidence="3" id="KW-0813">Transport</keyword>
<dbReference type="STRING" id="231916.A0A409Y0R1"/>
<dbReference type="Proteomes" id="UP000284706">
    <property type="component" value="Unassembled WGS sequence"/>
</dbReference>
<dbReference type="SUPFAM" id="SSF48371">
    <property type="entry name" value="ARM repeat"/>
    <property type="match status" value="2"/>
</dbReference>
<dbReference type="InterPro" id="IPR016024">
    <property type="entry name" value="ARM-type_fold"/>
</dbReference>
<dbReference type="FunCoup" id="A0A409Y0R1">
    <property type="interactions" value="547"/>
</dbReference>
<keyword evidence="11" id="KW-1185">Reference proteome</keyword>
<dbReference type="InParanoid" id="A0A409Y0R1"/>
<dbReference type="OrthoDB" id="7862313at2759"/>